<evidence type="ECO:0000256" key="2">
    <source>
        <dbReference type="ARBA" id="ARBA00023295"/>
    </source>
</evidence>
<keyword evidence="2" id="KW-0326">Glycosidase</keyword>
<keyword evidence="5" id="KW-1185">Reference proteome</keyword>
<dbReference type="GO" id="GO:0008477">
    <property type="term" value="F:purine nucleosidase activity"/>
    <property type="evidence" value="ECO:0007669"/>
    <property type="project" value="TreeGrafter"/>
</dbReference>
<evidence type="ECO:0000313" key="5">
    <source>
        <dbReference type="Proteomes" id="UP000683291"/>
    </source>
</evidence>
<sequence length="306" mass="32071">MQLVLDTDPGVDDAMTFYYAHANPGITFAAMTTIFGNVTVDDATRNAAWLVQQVGGATQVHAGAAAPLAITPNEPSAYVHGARGLGDVDIGDFHATPDSEDAAAWLVRAAAAAPGTLTLCAVGPLTNIARAVEIDPGFVGNLAQLVIMGGALDAPGNVTPHAEANFWNDPHAAQIVLNAPGGGRVVVIGLDVTTRIAFHAADFDALALEAPEAGGFLREIGQFYMRFYETVTGSYQCYLHDPAALIAAEMPELFTFEETPLTVTCEGDRIGGMSRRGGDGRRCAVAMDVDVDAVLARYKEIVALND</sequence>
<dbReference type="RefSeq" id="WP_212703834.1">
    <property type="nucleotide sequence ID" value="NZ_CP073581.1"/>
</dbReference>
<dbReference type="PANTHER" id="PTHR12304">
    <property type="entry name" value="INOSINE-URIDINE PREFERRING NUCLEOSIDE HYDROLASE"/>
    <property type="match status" value="1"/>
</dbReference>
<dbReference type="GO" id="GO:0006152">
    <property type="term" value="P:purine nucleoside catabolic process"/>
    <property type="evidence" value="ECO:0007669"/>
    <property type="project" value="TreeGrafter"/>
</dbReference>
<dbReference type="Pfam" id="PF01156">
    <property type="entry name" value="IU_nuc_hydro"/>
    <property type="match status" value="1"/>
</dbReference>
<evidence type="ECO:0000259" key="3">
    <source>
        <dbReference type="Pfam" id="PF01156"/>
    </source>
</evidence>
<proteinExistence type="predicted"/>
<reference evidence="4" key="1">
    <citation type="submission" date="2021-04" db="EMBL/GenBank/DDBJ databases">
        <title>Complete genome sequence for Sulfitobacter sp. strain JK7-1.</title>
        <authorList>
            <person name="Park S.-J."/>
        </authorList>
    </citation>
    <scope>NUCLEOTIDE SEQUENCE</scope>
    <source>
        <strain evidence="4">JK7-1</strain>
    </source>
</reference>
<feature type="domain" description="Inosine/uridine-preferring nucleoside hydrolase" evidence="3">
    <location>
        <begin position="3"/>
        <end position="295"/>
    </location>
</feature>
<dbReference type="Proteomes" id="UP000683291">
    <property type="component" value="Chromosome 1"/>
</dbReference>
<dbReference type="InterPro" id="IPR036452">
    <property type="entry name" value="Ribo_hydro-like"/>
</dbReference>
<evidence type="ECO:0000313" key="4">
    <source>
        <dbReference type="EMBL" id="QUJ75629.1"/>
    </source>
</evidence>
<protein>
    <submittedName>
        <fullName evidence="4">Nucleoside hydrolase</fullName>
    </submittedName>
</protein>
<dbReference type="SUPFAM" id="SSF53590">
    <property type="entry name" value="Nucleoside hydrolase"/>
    <property type="match status" value="1"/>
</dbReference>
<dbReference type="GO" id="GO:0005829">
    <property type="term" value="C:cytosol"/>
    <property type="evidence" value="ECO:0007669"/>
    <property type="project" value="TreeGrafter"/>
</dbReference>
<gene>
    <name evidence="4" type="ORF">KDD17_11755</name>
</gene>
<dbReference type="InterPro" id="IPR001910">
    <property type="entry name" value="Inosine/uridine_hydrolase_dom"/>
</dbReference>
<dbReference type="InterPro" id="IPR023186">
    <property type="entry name" value="IUNH"/>
</dbReference>
<keyword evidence="1 4" id="KW-0378">Hydrolase</keyword>
<dbReference type="Gene3D" id="3.90.245.10">
    <property type="entry name" value="Ribonucleoside hydrolase-like"/>
    <property type="match status" value="1"/>
</dbReference>
<name>A0A975JBV6_9RHOB</name>
<accession>A0A975JBV6</accession>
<organism evidence="4 5">
    <name type="scientific">Sulfitobacter albidus</name>
    <dbReference type="NCBI Taxonomy" id="2829501"/>
    <lineage>
        <taxon>Bacteria</taxon>
        <taxon>Pseudomonadati</taxon>
        <taxon>Pseudomonadota</taxon>
        <taxon>Alphaproteobacteria</taxon>
        <taxon>Rhodobacterales</taxon>
        <taxon>Roseobacteraceae</taxon>
        <taxon>Sulfitobacter</taxon>
    </lineage>
</organism>
<evidence type="ECO:0000256" key="1">
    <source>
        <dbReference type="ARBA" id="ARBA00022801"/>
    </source>
</evidence>
<dbReference type="KEGG" id="sual:KDD17_11755"/>
<dbReference type="CDD" id="cd02650">
    <property type="entry name" value="nuc_hydro_CaPnhB"/>
    <property type="match status" value="1"/>
</dbReference>
<dbReference type="AlphaFoldDB" id="A0A975JBV6"/>
<dbReference type="EMBL" id="CP073581">
    <property type="protein sequence ID" value="QUJ75629.1"/>
    <property type="molecule type" value="Genomic_DNA"/>
</dbReference>
<dbReference type="PANTHER" id="PTHR12304:SF4">
    <property type="entry name" value="URIDINE NUCLEOSIDASE"/>
    <property type="match status" value="1"/>
</dbReference>